<dbReference type="Pfam" id="PF13639">
    <property type="entry name" value="zf-RING_2"/>
    <property type="match status" value="1"/>
</dbReference>
<evidence type="ECO:0000256" key="7">
    <source>
        <dbReference type="ARBA" id="ARBA00022833"/>
    </source>
</evidence>
<dbReference type="Proteomes" id="UP000826271">
    <property type="component" value="Unassembled WGS sequence"/>
</dbReference>
<evidence type="ECO:0000256" key="4">
    <source>
        <dbReference type="ARBA" id="ARBA00022723"/>
    </source>
</evidence>
<evidence type="ECO:0000313" key="10">
    <source>
        <dbReference type="EMBL" id="KAG8367443.1"/>
    </source>
</evidence>
<evidence type="ECO:0000256" key="3">
    <source>
        <dbReference type="ARBA" id="ARBA00022679"/>
    </source>
</evidence>
<comment type="caution">
    <text evidence="10">The sequence shown here is derived from an EMBL/GenBank/DDBJ whole genome shotgun (WGS) entry which is preliminary data.</text>
</comment>
<dbReference type="EMBL" id="WHWC01000016">
    <property type="protein sequence ID" value="KAG8367443.1"/>
    <property type="molecule type" value="Genomic_DNA"/>
</dbReference>
<reference evidence="10" key="1">
    <citation type="submission" date="2019-10" db="EMBL/GenBank/DDBJ databases">
        <authorList>
            <person name="Zhang R."/>
            <person name="Pan Y."/>
            <person name="Wang J."/>
            <person name="Ma R."/>
            <person name="Yu S."/>
        </authorList>
    </citation>
    <scope>NUCLEOTIDE SEQUENCE</scope>
    <source>
        <strain evidence="10">LA-IB0</strain>
        <tissue evidence="10">Leaf</tissue>
    </source>
</reference>
<keyword evidence="3" id="KW-0808">Transferase</keyword>
<protein>
    <recommendedName>
        <fullName evidence="2">RING-type E3 ubiquitin transferase</fullName>
        <ecNumber evidence="2">2.3.2.27</ecNumber>
    </recommendedName>
</protein>
<dbReference type="AlphaFoldDB" id="A0AAV6WBB4"/>
<accession>A0AAV6WBB4</accession>
<sequence>MAFRQVSDHSIAHFQPPPPLHREHYFAGGGFQRLHQRVYAAPPPRPGYFYDDSNAYINMLPFQDFLDMHMNMITPTYHQLQNNYPTYSQAQRNYYFHQISVHDHFINIGPRGRSHDNRRHRVVHHEDQSIHNQRYNAEWMRHGYDHYVQDFTDFEDPYWIQEEEEAMIIDAIESTHSAGGLSEEAMIIDAIESTRSAGGLSEEAMIIDAIESTRSAGGLSEEAISKYLKMRICDKDKEGLEICIVCQDDLCQEDEMIGMLECGHNYHATCIKKWLQEKNVCPLCKSTALSID</sequence>
<keyword evidence="7" id="KW-0862">Zinc</keyword>
<dbReference type="EC" id="2.3.2.27" evidence="2"/>
<evidence type="ECO:0000256" key="1">
    <source>
        <dbReference type="ARBA" id="ARBA00000900"/>
    </source>
</evidence>
<dbReference type="GO" id="GO:0008270">
    <property type="term" value="F:zinc ion binding"/>
    <property type="evidence" value="ECO:0007669"/>
    <property type="project" value="UniProtKB-KW"/>
</dbReference>
<evidence type="ECO:0000256" key="6">
    <source>
        <dbReference type="ARBA" id="ARBA00022786"/>
    </source>
</evidence>
<dbReference type="PANTHER" id="PTHR22937:SF163">
    <property type="entry name" value="RING-TYPE E3 UBIQUITIN TRANSFERASE"/>
    <property type="match status" value="1"/>
</dbReference>
<feature type="domain" description="RING-type" evidence="9">
    <location>
        <begin position="243"/>
        <end position="285"/>
    </location>
</feature>
<evidence type="ECO:0000256" key="8">
    <source>
        <dbReference type="PROSITE-ProRule" id="PRU00175"/>
    </source>
</evidence>
<evidence type="ECO:0000259" key="9">
    <source>
        <dbReference type="PROSITE" id="PS50089"/>
    </source>
</evidence>
<evidence type="ECO:0000256" key="2">
    <source>
        <dbReference type="ARBA" id="ARBA00012483"/>
    </source>
</evidence>
<evidence type="ECO:0000313" key="11">
    <source>
        <dbReference type="Proteomes" id="UP000826271"/>
    </source>
</evidence>
<organism evidence="10 11">
    <name type="scientific">Buddleja alternifolia</name>
    <dbReference type="NCBI Taxonomy" id="168488"/>
    <lineage>
        <taxon>Eukaryota</taxon>
        <taxon>Viridiplantae</taxon>
        <taxon>Streptophyta</taxon>
        <taxon>Embryophyta</taxon>
        <taxon>Tracheophyta</taxon>
        <taxon>Spermatophyta</taxon>
        <taxon>Magnoliopsida</taxon>
        <taxon>eudicotyledons</taxon>
        <taxon>Gunneridae</taxon>
        <taxon>Pentapetalae</taxon>
        <taxon>asterids</taxon>
        <taxon>lamiids</taxon>
        <taxon>Lamiales</taxon>
        <taxon>Scrophulariaceae</taxon>
        <taxon>Buddlejeae</taxon>
        <taxon>Buddleja</taxon>
    </lineage>
</organism>
<dbReference type="InterPro" id="IPR001841">
    <property type="entry name" value="Znf_RING"/>
</dbReference>
<dbReference type="InterPro" id="IPR013083">
    <property type="entry name" value="Znf_RING/FYVE/PHD"/>
</dbReference>
<keyword evidence="5 8" id="KW-0863">Zinc-finger</keyword>
<dbReference type="GO" id="GO:0061630">
    <property type="term" value="F:ubiquitin protein ligase activity"/>
    <property type="evidence" value="ECO:0007669"/>
    <property type="project" value="UniProtKB-EC"/>
</dbReference>
<comment type="catalytic activity">
    <reaction evidence="1">
        <text>S-ubiquitinyl-[E2 ubiquitin-conjugating enzyme]-L-cysteine + [acceptor protein]-L-lysine = [E2 ubiquitin-conjugating enzyme]-L-cysteine + N(6)-ubiquitinyl-[acceptor protein]-L-lysine.</text>
        <dbReference type="EC" id="2.3.2.27"/>
    </reaction>
</comment>
<gene>
    <name evidence="10" type="ORF">BUALT_Bualt16G0072700</name>
</gene>
<dbReference type="InterPro" id="IPR045191">
    <property type="entry name" value="MBR1/2-like"/>
</dbReference>
<proteinExistence type="predicted"/>
<dbReference type="Gene3D" id="3.30.40.10">
    <property type="entry name" value="Zinc/RING finger domain, C3HC4 (zinc finger)"/>
    <property type="match status" value="1"/>
</dbReference>
<name>A0AAV6WBB4_9LAMI</name>
<keyword evidence="4" id="KW-0479">Metal-binding</keyword>
<dbReference type="PROSITE" id="PS50089">
    <property type="entry name" value="ZF_RING_2"/>
    <property type="match status" value="1"/>
</dbReference>
<dbReference type="PANTHER" id="PTHR22937">
    <property type="entry name" value="E3 UBIQUITIN-PROTEIN LIGASE RNF165"/>
    <property type="match status" value="1"/>
</dbReference>
<dbReference type="SMART" id="SM00184">
    <property type="entry name" value="RING"/>
    <property type="match status" value="1"/>
</dbReference>
<dbReference type="SUPFAM" id="SSF57850">
    <property type="entry name" value="RING/U-box"/>
    <property type="match status" value="1"/>
</dbReference>
<evidence type="ECO:0000256" key="5">
    <source>
        <dbReference type="ARBA" id="ARBA00022771"/>
    </source>
</evidence>
<keyword evidence="6" id="KW-0833">Ubl conjugation pathway</keyword>
<keyword evidence="11" id="KW-1185">Reference proteome</keyword>